<feature type="region of interest" description="Disordered" evidence="1">
    <location>
        <begin position="453"/>
        <end position="474"/>
    </location>
</feature>
<feature type="region of interest" description="Disordered" evidence="1">
    <location>
        <begin position="1"/>
        <end position="35"/>
    </location>
</feature>
<dbReference type="STRING" id="1573173.A0A161VEQ1"/>
<feature type="compositionally biased region" description="Acidic residues" evidence="1">
    <location>
        <begin position="453"/>
        <end position="465"/>
    </location>
</feature>
<feature type="domain" description="DUF7924" evidence="2">
    <location>
        <begin position="265"/>
        <end position="413"/>
    </location>
</feature>
<name>A0A161VEQ1_COLIC</name>
<feature type="compositionally biased region" description="Basic and acidic residues" evidence="1">
    <location>
        <begin position="109"/>
        <end position="126"/>
    </location>
</feature>
<dbReference type="InterPro" id="IPR057684">
    <property type="entry name" value="DUF7924"/>
</dbReference>
<feature type="region of interest" description="Disordered" evidence="1">
    <location>
        <begin position="516"/>
        <end position="546"/>
    </location>
</feature>
<keyword evidence="4" id="KW-1185">Reference proteome</keyword>
<proteinExistence type="predicted"/>
<evidence type="ECO:0000259" key="2">
    <source>
        <dbReference type="Pfam" id="PF25545"/>
    </source>
</evidence>
<reference evidence="3 4" key="1">
    <citation type="submission" date="2015-06" db="EMBL/GenBank/DDBJ databases">
        <title>Survival trade-offs in plant roots during colonization by closely related pathogenic and mutualistic fungi.</title>
        <authorList>
            <person name="Hacquard S."/>
            <person name="Kracher B."/>
            <person name="Hiruma K."/>
            <person name="Weinman A."/>
            <person name="Muench P."/>
            <person name="Garrido Oter R."/>
            <person name="Ver Loren van Themaat E."/>
            <person name="Dallerey J.-F."/>
            <person name="Damm U."/>
            <person name="Henrissat B."/>
            <person name="Lespinet O."/>
            <person name="Thon M."/>
            <person name="Kemen E."/>
            <person name="McHardy A.C."/>
            <person name="Schulze-Lefert P."/>
            <person name="O'Connell R.J."/>
        </authorList>
    </citation>
    <scope>NUCLEOTIDE SEQUENCE [LARGE SCALE GENOMIC DNA]</scope>
    <source>
        <strain evidence="3 4">MAFF 238704</strain>
    </source>
</reference>
<accession>A0A161VEQ1</accession>
<gene>
    <name evidence="3" type="ORF">CI238_13171</name>
</gene>
<comment type="caution">
    <text evidence="3">The sequence shown here is derived from an EMBL/GenBank/DDBJ whole genome shotgun (WGS) entry which is preliminary data.</text>
</comment>
<evidence type="ECO:0000313" key="4">
    <source>
        <dbReference type="Proteomes" id="UP000076584"/>
    </source>
</evidence>
<dbReference type="AlphaFoldDB" id="A0A161VEQ1"/>
<dbReference type="Proteomes" id="UP000076584">
    <property type="component" value="Unassembled WGS sequence"/>
</dbReference>
<dbReference type="Pfam" id="PF25545">
    <property type="entry name" value="DUF7924"/>
    <property type="match status" value="1"/>
</dbReference>
<feature type="compositionally biased region" description="Low complexity" evidence="1">
    <location>
        <begin position="133"/>
        <end position="160"/>
    </location>
</feature>
<organism evidence="3 4">
    <name type="scientific">Colletotrichum incanum</name>
    <name type="common">Soybean anthracnose fungus</name>
    <dbReference type="NCBI Taxonomy" id="1573173"/>
    <lineage>
        <taxon>Eukaryota</taxon>
        <taxon>Fungi</taxon>
        <taxon>Dikarya</taxon>
        <taxon>Ascomycota</taxon>
        <taxon>Pezizomycotina</taxon>
        <taxon>Sordariomycetes</taxon>
        <taxon>Hypocreomycetidae</taxon>
        <taxon>Glomerellales</taxon>
        <taxon>Glomerellaceae</taxon>
        <taxon>Colletotrichum</taxon>
        <taxon>Colletotrichum spaethianum species complex</taxon>
    </lineage>
</organism>
<protein>
    <submittedName>
        <fullName evidence="3">Glyoxylate reductase</fullName>
    </submittedName>
</protein>
<evidence type="ECO:0000256" key="1">
    <source>
        <dbReference type="SAM" id="MobiDB-lite"/>
    </source>
</evidence>
<dbReference type="EMBL" id="LFIW01002486">
    <property type="protein sequence ID" value="KZL69354.1"/>
    <property type="molecule type" value="Genomic_DNA"/>
</dbReference>
<feature type="region of interest" description="Disordered" evidence="1">
    <location>
        <begin position="74"/>
        <end position="171"/>
    </location>
</feature>
<sequence length="631" mass="69607">MQMTPPQKRNRQRTGDLSPESHPRAPPAKRAKTRSELEFDAWASWEYPPRFWDTLSKIHITSRALGELDRRISARSSLASPPQAASDGLAPQPASTPTPPGLARFARHGGPDLRDLRGYSELKTNRPDPAIMSSRISSRTSRTSRTRSTNPASTPPTSVTNRSKKSTPYDRNFDLHLTDHCVHPVYSSKEPELTEIMSTLAKPRPSLSPSQFSDGVFKTFRQCNARAKDEDDVLANVIPTILGSSQMTEPSARNTTFGNLEPLTDGTIAPPKPDIYYGAHPEVLFRSVRNELGHHIVPSSMQDKPMAPNFFVEVKGPDGSVAVATRQARYDGAVGSRAMDSLQNYGRAETQYDGQVYTFSSTYHDGMLKIYAHHSTEPTTSGGPPEYHMTQVDAFAMSGNREGFVRGATAFRNARDLAKRHRDTFIQAANTRASRGIDPAPLDDPTAATQLDLDPEEESSDDFVDCTDYPLPGSPDQPAPVFTDIDDCSQASVLPELETASSFTSSSVSGFTTESIKRLRQPLSPDSKFATRSPPSKSRQCPGTARRARKPHILGLTPTDEAEHLWVKTYWHKGQVCFLEEEDEIKTDQKDWILQTREDGSYCFRWQGSTKPSICTSTLAAASSVDDSIGS</sequence>
<evidence type="ECO:0000313" key="3">
    <source>
        <dbReference type="EMBL" id="KZL69354.1"/>
    </source>
</evidence>